<dbReference type="EMBL" id="JACHXX010000007">
    <property type="protein sequence ID" value="MBB3164500.1"/>
    <property type="molecule type" value="Genomic_DNA"/>
</dbReference>
<proteinExistence type="predicted"/>
<keyword evidence="3" id="KW-1185">Reference proteome</keyword>
<evidence type="ECO:0000313" key="2">
    <source>
        <dbReference type="EMBL" id="MBB3164500.1"/>
    </source>
</evidence>
<comment type="caution">
    <text evidence="2">The sequence shown here is derived from an EMBL/GenBank/DDBJ whole genome shotgun (WGS) entry which is preliminary data.</text>
</comment>
<gene>
    <name evidence="2" type="ORF">FHS25_004997</name>
</gene>
<name>A0ABR6GDZ0_9HYPH</name>
<sequence length="92" mass="9509">MVERQSGIVGEAPSSPQRGEGARRADEEGGSAYGAAPRLRSVRSLLPSLAPLIASLCSALLPAGEKRAQAADVLFPMGRAAEEDASHPIAAW</sequence>
<organism evidence="2 3">
    <name type="scientific">Rhizobium laguerreae</name>
    <dbReference type="NCBI Taxonomy" id="1076926"/>
    <lineage>
        <taxon>Bacteria</taxon>
        <taxon>Pseudomonadati</taxon>
        <taxon>Pseudomonadota</taxon>
        <taxon>Alphaproteobacteria</taxon>
        <taxon>Hyphomicrobiales</taxon>
        <taxon>Rhizobiaceae</taxon>
        <taxon>Rhizobium/Agrobacterium group</taxon>
        <taxon>Rhizobium</taxon>
    </lineage>
</organism>
<feature type="region of interest" description="Disordered" evidence="1">
    <location>
        <begin position="1"/>
        <end position="34"/>
    </location>
</feature>
<protein>
    <submittedName>
        <fullName evidence="2">Uncharacterized protein</fullName>
    </submittedName>
</protein>
<evidence type="ECO:0000256" key="1">
    <source>
        <dbReference type="SAM" id="MobiDB-lite"/>
    </source>
</evidence>
<dbReference type="Proteomes" id="UP000542811">
    <property type="component" value="Unassembled WGS sequence"/>
</dbReference>
<accession>A0ABR6GDZ0</accession>
<evidence type="ECO:0000313" key="3">
    <source>
        <dbReference type="Proteomes" id="UP000542811"/>
    </source>
</evidence>
<reference evidence="2 3" key="1">
    <citation type="submission" date="2020-08" db="EMBL/GenBank/DDBJ databases">
        <title>Genomic Encyclopedia of Type Strains, Phase III (KMG-III): the genomes of soil and plant-associated and newly described type strains.</title>
        <authorList>
            <person name="Whitman W."/>
        </authorList>
    </citation>
    <scope>NUCLEOTIDE SEQUENCE [LARGE SCALE GENOMIC DNA]</scope>
    <source>
        <strain evidence="2 3">CECT 8280</strain>
    </source>
</reference>